<evidence type="ECO:0000313" key="3">
    <source>
        <dbReference type="Proteomes" id="UP000593568"/>
    </source>
</evidence>
<evidence type="ECO:0000256" key="1">
    <source>
        <dbReference type="SAM" id="MobiDB-lite"/>
    </source>
</evidence>
<dbReference type="AlphaFoldDB" id="A0A7J9EUI3"/>
<gene>
    <name evidence="2" type="ORF">Gotri_011377</name>
</gene>
<accession>A0A7J9EUI3</accession>
<name>A0A7J9EUI3_9ROSI</name>
<feature type="region of interest" description="Disordered" evidence="1">
    <location>
        <begin position="1"/>
        <end position="20"/>
    </location>
</feature>
<evidence type="ECO:0000313" key="2">
    <source>
        <dbReference type="EMBL" id="MBA0776374.1"/>
    </source>
</evidence>
<proteinExistence type="predicted"/>
<dbReference type="EMBL" id="JABEZW010000009">
    <property type="protein sequence ID" value="MBA0776374.1"/>
    <property type="molecule type" value="Genomic_DNA"/>
</dbReference>
<protein>
    <submittedName>
        <fullName evidence="2">Uncharacterized protein</fullName>
    </submittedName>
</protein>
<organism evidence="2 3">
    <name type="scientific">Gossypium trilobum</name>
    <dbReference type="NCBI Taxonomy" id="34281"/>
    <lineage>
        <taxon>Eukaryota</taxon>
        <taxon>Viridiplantae</taxon>
        <taxon>Streptophyta</taxon>
        <taxon>Embryophyta</taxon>
        <taxon>Tracheophyta</taxon>
        <taxon>Spermatophyta</taxon>
        <taxon>Magnoliopsida</taxon>
        <taxon>eudicotyledons</taxon>
        <taxon>Gunneridae</taxon>
        <taxon>Pentapetalae</taxon>
        <taxon>rosids</taxon>
        <taxon>malvids</taxon>
        <taxon>Malvales</taxon>
        <taxon>Malvaceae</taxon>
        <taxon>Malvoideae</taxon>
        <taxon>Gossypium</taxon>
    </lineage>
</organism>
<sequence length="166" mass="18837">MNGLEDMDEEDDDNLSQELDQLIDEEGVTSPSLSKNEKRLMLPELPIDYYDVEILAKIGLYGHSSPLKDTLKKWLVLYERKQLLQYEGLECFCFFYGKIGHRRKSFPTPVAPTRPIDGKVNEQADSPCTPNLIDSHQLNNTTPGNSNQLVSDEFLVPSCLFQSAKL</sequence>
<dbReference type="Proteomes" id="UP000593568">
    <property type="component" value="Unassembled WGS sequence"/>
</dbReference>
<keyword evidence="3" id="KW-1185">Reference proteome</keyword>
<comment type="caution">
    <text evidence="2">The sequence shown here is derived from an EMBL/GenBank/DDBJ whole genome shotgun (WGS) entry which is preliminary data.</text>
</comment>
<reference evidence="2 3" key="1">
    <citation type="journal article" date="2019" name="Genome Biol. Evol.">
        <title>Insights into the evolution of the New World diploid cottons (Gossypium, subgenus Houzingenia) based on genome sequencing.</title>
        <authorList>
            <person name="Grover C.E."/>
            <person name="Arick M.A. 2nd"/>
            <person name="Thrash A."/>
            <person name="Conover J.L."/>
            <person name="Sanders W.S."/>
            <person name="Peterson D.G."/>
            <person name="Frelichowski J.E."/>
            <person name="Scheffler J.A."/>
            <person name="Scheffler B.E."/>
            <person name="Wendel J.F."/>
        </authorList>
    </citation>
    <scope>NUCLEOTIDE SEQUENCE [LARGE SCALE GENOMIC DNA]</scope>
    <source>
        <strain evidence="2">8</strain>
        <tissue evidence="2">Leaf</tissue>
    </source>
</reference>